<name>A0A3S0SXW0_9HYPH</name>
<protein>
    <submittedName>
        <fullName evidence="1">Uncharacterized protein</fullName>
    </submittedName>
</protein>
<organism evidence="1 2">
    <name type="scientific">Rhizobium chutanense</name>
    <dbReference type="NCBI Taxonomy" id="2035448"/>
    <lineage>
        <taxon>Bacteria</taxon>
        <taxon>Pseudomonadati</taxon>
        <taxon>Pseudomonadota</taxon>
        <taxon>Alphaproteobacteria</taxon>
        <taxon>Hyphomicrobiales</taxon>
        <taxon>Rhizobiaceae</taxon>
        <taxon>Rhizobium/Agrobacterium group</taxon>
        <taxon>Rhizobium</taxon>
    </lineage>
</organism>
<comment type="caution">
    <text evidence="1">The sequence shown here is derived from an EMBL/GenBank/DDBJ whole genome shotgun (WGS) entry which is preliminary data.</text>
</comment>
<proteinExistence type="predicted"/>
<accession>A0A3S0SXW0</accession>
<reference evidence="1 2" key="1">
    <citation type="submission" date="2018-11" db="EMBL/GenBank/DDBJ databases">
        <title>Rhizobium chutanense sp. nov., isolated from root nodules of Phaseolus vulgaris in China.</title>
        <authorList>
            <person name="Huo Y."/>
        </authorList>
    </citation>
    <scope>NUCLEOTIDE SEQUENCE [LARGE SCALE GENOMIC DNA]</scope>
    <source>
        <strain evidence="1 2">C16</strain>
    </source>
</reference>
<dbReference type="AlphaFoldDB" id="A0A3S0SXW0"/>
<evidence type="ECO:0000313" key="1">
    <source>
        <dbReference type="EMBL" id="RUM06833.1"/>
    </source>
</evidence>
<sequence length="80" mass="9018">MVGITIEVKAIGLYADDVPKHAYFFEGSITDAVNHIRAWKEAQYEAVDIELSRPVALPSDIKDVAEVFDIRDLAKEFPIR</sequence>
<dbReference type="Proteomes" id="UP000278081">
    <property type="component" value="Unassembled WGS sequence"/>
</dbReference>
<dbReference type="EMBL" id="RJTJ01000008">
    <property type="protein sequence ID" value="RUM06833.1"/>
    <property type="molecule type" value="Genomic_DNA"/>
</dbReference>
<gene>
    <name evidence="1" type="ORF">EFR84_11600</name>
</gene>
<evidence type="ECO:0000313" key="2">
    <source>
        <dbReference type="Proteomes" id="UP000278081"/>
    </source>
</evidence>